<gene>
    <name evidence="9" type="ORF">SAMN05661096_01878</name>
</gene>
<dbReference type="InterPro" id="IPR010827">
    <property type="entry name" value="BamA/TamA_POTRA"/>
</dbReference>
<keyword evidence="3" id="KW-0732">Signal</keyword>
<keyword evidence="5" id="KW-0998">Cell outer membrane</keyword>
<reference evidence="10" key="1">
    <citation type="submission" date="2017-04" db="EMBL/GenBank/DDBJ databases">
        <authorList>
            <person name="Varghese N."/>
            <person name="Submissions S."/>
        </authorList>
    </citation>
    <scope>NUCLEOTIDE SEQUENCE [LARGE SCALE GENOMIC DNA]</scope>
    <source>
        <strain evidence="10">DSM 4125</strain>
    </source>
</reference>
<evidence type="ECO:0000313" key="9">
    <source>
        <dbReference type="EMBL" id="SMG29609.1"/>
    </source>
</evidence>
<dbReference type="GO" id="GO:0019867">
    <property type="term" value="C:outer membrane"/>
    <property type="evidence" value="ECO:0007669"/>
    <property type="project" value="InterPro"/>
</dbReference>
<feature type="coiled-coil region" evidence="6">
    <location>
        <begin position="82"/>
        <end position="132"/>
    </location>
</feature>
<keyword evidence="2" id="KW-0812">Transmembrane</keyword>
<proteinExistence type="predicted"/>
<dbReference type="PANTHER" id="PTHR12815">
    <property type="entry name" value="SORTING AND ASSEMBLY MACHINERY SAMM50 PROTEIN FAMILY MEMBER"/>
    <property type="match status" value="1"/>
</dbReference>
<evidence type="ECO:0000256" key="2">
    <source>
        <dbReference type="ARBA" id="ARBA00022692"/>
    </source>
</evidence>
<organism evidence="9 10">
    <name type="scientific">Marivirga sericea</name>
    <dbReference type="NCBI Taxonomy" id="1028"/>
    <lineage>
        <taxon>Bacteria</taxon>
        <taxon>Pseudomonadati</taxon>
        <taxon>Bacteroidota</taxon>
        <taxon>Cytophagia</taxon>
        <taxon>Cytophagales</taxon>
        <taxon>Marivirgaceae</taxon>
        <taxon>Marivirga</taxon>
    </lineage>
</organism>
<evidence type="ECO:0000256" key="4">
    <source>
        <dbReference type="ARBA" id="ARBA00023136"/>
    </source>
</evidence>
<evidence type="ECO:0000259" key="7">
    <source>
        <dbReference type="Pfam" id="PF01103"/>
    </source>
</evidence>
<dbReference type="EMBL" id="FXAW01000003">
    <property type="protein sequence ID" value="SMG29609.1"/>
    <property type="molecule type" value="Genomic_DNA"/>
</dbReference>
<sequence>MIVKVIKFFLLVSIIFFTSCVGTSYLKNDEKLLYKQKIKGNENISSDRIDDLFKQKANKRIILLPISPYVAFYEIGKKYYDKDEIEKEKNELKEKLTEKIEKAREEEKFNRATRLERKLNKKNQKYTTKLEEGNLLMRWGEPLAVYDSGATENTKNQIQLFLESKGYFDATVEYDLQFRGIKDESVVVTYRIEEGSAYLIDTVFYNTGGDQVMKSVLVGARRNSLIEAGDRYDQSKLTEERERIENIMKDKGYYTFSRQFVEYNVYRDPDTTSMALEILINKPQGAKSHKRYKLDKVNFTTDVNTQLGGAKREVERFNSIDYSYYKRSYKKKILDQRVFLRPGEYYSLEKTLDTQRQLANLDMFRFVNIKYDTAGSKFVANIFTSPLEKFQLSNELGVNVNVTFGLPGPFYNVSLKNRNPFGGIEIMELSGRLGFEGVANLSDQTQVTTATEARANLSFTFPTFLFPLGTTLKSRFALLNPKTKTGLGFNYTKRPEYERGNLNGTFGYSWQNKKRWIFDFTLADINLIESELDSTFSSTLGEESRFGRQLSRTFQPSFVSSSSINISKNFNNYGQANSRASYIKFFLETGGNLLNINAVSENINSDSLAYFQFLKASVDYRTYIPYGKESTLAYRLNVGVAKPYGKFSEGVLPYEKYYFAGGSNSIRAWAPRRLGPGSFVETDEDGNFIYNLEKPGEIILEASLEVRRNLVQFLDGALFIDAGNVWSFSENDDPGSSFQLDRFYKEIAIGTGFGLRVDFSFLILRFDFAFKLYDPARDEGERWTINEWNLGTRSNYGPALNIGIGYPF</sequence>
<keyword evidence="6" id="KW-0175">Coiled coil</keyword>
<evidence type="ECO:0000256" key="6">
    <source>
        <dbReference type="SAM" id="Coils"/>
    </source>
</evidence>
<evidence type="ECO:0000256" key="5">
    <source>
        <dbReference type="ARBA" id="ARBA00023237"/>
    </source>
</evidence>
<dbReference type="Pfam" id="PF07244">
    <property type="entry name" value="POTRA"/>
    <property type="match status" value="1"/>
</dbReference>
<protein>
    <submittedName>
        <fullName evidence="9">Outer membrane protein assembly factor BamA</fullName>
    </submittedName>
</protein>
<keyword evidence="10" id="KW-1185">Reference proteome</keyword>
<name>A0A1X7JQ33_9BACT</name>
<dbReference type="STRING" id="1028.SAMN05661096_01878"/>
<dbReference type="Pfam" id="PF01103">
    <property type="entry name" value="Omp85"/>
    <property type="match status" value="1"/>
</dbReference>
<dbReference type="PANTHER" id="PTHR12815:SF47">
    <property type="entry name" value="TRANSLOCATION AND ASSEMBLY MODULE SUBUNIT TAMA"/>
    <property type="match status" value="1"/>
</dbReference>
<accession>A0A1X7JQ33</accession>
<evidence type="ECO:0000256" key="3">
    <source>
        <dbReference type="ARBA" id="ARBA00022729"/>
    </source>
</evidence>
<dbReference type="Gene3D" id="3.10.20.310">
    <property type="entry name" value="membrane protein fhac"/>
    <property type="match status" value="3"/>
</dbReference>
<dbReference type="AlphaFoldDB" id="A0A1X7JQ33"/>
<dbReference type="InterPro" id="IPR000184">
    <property type="entry name" value="Bac_surfAg_D15"/>
</dbReference>
<dbReference type="Proteomes" id="UP000193804">
    <property type="component" value="Unassembled WGS sequence"/>
</dbReference>
<evidence type="ECO:0000259" key="8">
    <source>
        <dbReference type="Pfam" id="PF07244"/>
    </source>
</evidence>
<feature type="domain" description="Bacterial surface antigen (D15)" evidence="7">
    <location>
        <begin position="446"/>
        <end position="784"/>
    </location>
</feature>
<keyword evidence="4" id="KW-0472">Membrane</keyword>
<evidence type="ECO:0000313" key="10">
    <source>
        <dbReference type="Proteomes" id="UP000193804"/>
    </source>
</evidence>
<evidence type="ECO:0000256" key="1">
    <source>
        <dbReference type="ARBA" id="ARBA00004370"/>
    </source>
</evidence>
<dbReference type="InterPro" id="IPR039910">
    <property type="entry name" value="D15-like"/>
</dbReference>
<dbReference type="Gene3D" id="2.40.160.50">
    <property type="entry name" value="membrane protein fhac: a member of the omp85/tpsb transporter family"/>
    <property type="match status" value="1"/>
</dbReference>
<comment type="subcellular location">
    <subcellularLocation>
        <location evidence="1">Membrane</location>
    </subcellularLocation>
</comment>
<dbReference type="PROSITE" id="PS51257">
    <property type="entry name" value="PROKAR_LIPOPROTEIN"/>
    <property type="match status" value="1"/>
</dbReference>
<feature type="domain" description="POTRA" evidence="8">
    <location>
        <begin position="133"/>
        <end position="195"/>
    </location>
</feature>